<dbReference type="FunFam" id="3.40.50.720:FF:000085">
    <property type="entry name" value="Dihydroflavonol reductase"/>
    <property type="match status" value="1"/>
</dbReference>
<dbReference type="Gramene" id="OB09G21560.1">
    <property type="protein sequence ID" value="OB09G21560.1"/>
    <property type="gene ID" value="OB09G21560"/>
</dbReference>
<organism evidence="3">
    <name type="scientific">Oryza brachyantha</name>
    <name type="common">malo sina</name>
    <dbReference type="NCBI Taxonomy" id="4533"/>
    <lineage>
        <taxon>Eukaryota</taxon>
        <taxon>Viridiplantae</taxon>
        <taxon>Streptophyta</taxon>
        <taxon>Embryophyta</taxon>
        <taxon>Tracheophyta</taxon>
        <taxon>Spermatophyta</taxon>
        <taxon>Magnoliopsida</taxon>
        <taxon>Liliopsida</taxon>
        <taxon>Poales</taxon>
        <taxon>Poaceae</taxon>
        <taxon>BOP clade</taxon>
        <taxon>Oryzoideae</taxon>
        <taxon>Oryzeae</taxon>
        <taxon>Oryzinae</taxon>
        <taxon>Oryza</taxon>
    </lineage>
</organism>
<evidence type="ECO:0000256" key="1">
    <source>
        <dbReference type="ARBA" id="ARBA00023002"/>
    </source>
</evidence>
<dbReference type="SUPFAM" id="SSF51735">
    <property type="entry name" value="NAD(P)-binding Rossmann-fold domains"/>
    <property type="match status" value="1"/>
</dbReference>
<dbReference type="OMA" id="CEKMQLW"/>
<dbReference type="AlphaFoldDB" id="J3MYS7"/>
<dbReference type="STRING" id="4533.J3MYS7"/>
<dbReference type="Proteomes" id="UP000006038">
    <property type="component" value="Chromosome 9"/>
</dbReference>
<proteinExistence type="predicted"/>
<evidence type="ECO:0000313" key="4">
    <source>
        <dbReference type="Proteomes" id="UP000006038"/>
    </source>
</evidence>
<dbReference type="InterPro" id="IPR036291">
    <property type="entry name" value="NAD(P)-bd_dom_sf"/>
</dbReference>
<reference evidence="3" key="2">
    <citation type="submission" date="2013-04" db="UniProtKB">
        <authorList>
            <consortium name="EnsemblPlants"/>
        </authorList>
    </citation>
    <scope>IDENTIFICATION</scope>
</reference>
<dbReference type="CDD" id="cd08958">
    <property type="entry name" value="FR_SDR_e"/>
    <property type="match status" value="1"/>
</dbReference>
<evidence type="ECO:0000313" key="3">
    <source>
        <dbReference type="EnsemblPlants" id="OB09G21560.1"/>
    </source>
</evidence>
<dbReference type="GO" id="GO:0016616">
    <property type="term" value="F:oxidoreductase activity, acting on the CH-OH group of donors, NAD or NADP as acceptor"/>
    <property type="evidence" value="ECO:0007669"/>
    <property type="project" value="TreeGrafter"/>
</dbReference>
<feature type="domain" description="NAD-dependent epimerase/dehydratase" evidence="2">
    <location>
        <begin position="9"/>
        <end position="44"/>
    </location>
</feature>
<keyword evidence="4" id="KW-1185">Reference proteome</keyword>
<evidence type="ECO:0000259" key="2">
    <source>
        <dbReference type="Pfam" id="PF01370"/>
    </source>
</evidence>
<dbReference type="Pfam" id="PF01370">
    <property type="entry name" value="Epimerase"/>
    <property type="match status" value="2"/>
</dbReference>
<dbReference type="EnsemblPlants" id="OB09G21560.1">
    <property type="protein sequence ID" value="OB09G21560.1"/>
    <property type="gene ID" value="OB09G21560"/>
</dbReference>
<dbReference type="eggNOG" id="KOG1502">
    <property type="taxonomic scope" value="Eukaryota"/>
</dbReference>
<protein>
    <recommendedName>
        <fullName evidence="2">NAD-dependent epimerase/dehydratase domain-containing protein</fullName>
    </recommendedName>
</protein>
<name>J3MYS7_ORYBR</name>
<feature type="domain" description="NAD-dependent epimerase/dehydratase" evidence="2">
    <location>
        <begin position="68"/>
        <end position="212"/>
    </location>
</feature>
<reference evidence="3" key="1">
    <citation type="journal article" date="2013" name="Nat. Commun.">
        <title>Whole-genome sequencing of Oryza brachyantha reveals mechanisms underlying Oryza genome evolution.</title>
        <authorList>
            <person name="Chen J."/>
            <person name="Huang Q."/>
            <person name="Gao D."/>
            <person name="Wang J."/>
            <person name="Lang Y."/>
            <person name="Liu T."/>
            <person name="Li B."/>
            <person name="Bai Z."/>
            <person name="Luis Goicoechea J."/>
            <person name="Liang C."/>
            <person name="Chen C."/>
            <person name="Zhang W."/>
            <person name="Sun S."/>
            <person name="Liao Y."/>
            <person name="Zhang X."/>
            <person name="Yang L."/>
            <person name="Song C."/>
            <person name="Wang M."/>
            <person name="Shi J."/>
            <person name="Liu G."/>
            <person name="Liu J."/>
            <person name="Zhou H."/>
            <person name="Zhou W."/>
            <person name="Yu Q."/>
            <person name="An N."/>
            <person name="Chen Y."/>
            <person name="Cai Q."/>
            <person name="Wang B."/>
            <person name="Liu B."/>
            <person name="Min J."/>
            <person name="Huang Y."/>
            <person name="Wu H."/>
            <person name="Li Z."/>
            <person name="Zhang Y."/>
            <person name="Yin Y."/>
            <person name="Song W."/>
            <person name="Jiang J."/>
            <person name="Jackson S.A."/>
            <person name="Wing R.A."/>
            <person name="Wang J."/>
            <person name="Chen M."/>
        </authorList>
    </citation>
    <scope>NUCLEOTIDE SEQUENCE [LARGE SCALE GENOMIC DNA]</scope>
    <source>
        <strain evidence="3">cv. IRGC 101232</strain>
    </source>
</reference>
<dbReference type="InterPro" id="IPR001509">
    <property type="entry name" value="Epimerase_deHydtase"/>
</dbReference>
<sequence length="293" mass="32516">MVISSKGKVCVTGASGFVASWLIKRLLEAGYHVIGTVRDPGNHKKVSHLWRLPGANERLQLEETLIPAINGTLNVLRSCKKNPFLKRVVLTSSSSAVRIRDEIKHAQISLDETVWSSVPLCEKLQLWYALAKISAEKAAWEFAKENNIDLVTVLPSFVIGPSLSHELSVTAADILGLLQGDTQRFSSYGRMGYVHIDDVASCHILVYETPQATGRYLCNSVVLDNNELVALLAKQFPVFPVPRRLRSPYGKQSYQLNTSKIQELGLKFKGVEEMFGDCVESLKNQGHLLECPL</sequence>
<dbReference type="InterPro" id="IPR050425">
    <property type="entry name" value="NAD(P)_dehydrat-like"/>
</dbReference>
<keyword evidence="1" id="KW-0560">Oxidoreductase</keyword>
<dbReference type="Gene3D" id="3.40.50.720">
    <property type="entry name" value="NAD(P)-binding Rossmann-like Domain"/>
    <property type="match status" value="2"/>
</dbReference>
<dbReference type="PANTHER" id="PTHR10366:SF821">
    <property type="entry name" value="TETRAKETIDE ALPHA-PYRONE REDUCTASE 1"/>
    <property type="match status" value="1"/>
</dbReference>
<accession>J3MYS7</accession>
<dbReference type="HOGENOM" id="CLU_007383_9_0_1"/>
<dbReference type="PANTHER" id="PTHR10366">
    <property type="entry name" value="NAD DEPENDENT EPIMERASE/DEHYDRATASE"/>
    <property type="match status" value="1"/>
</dbReference>